<sequence>MEMTCPKCHGQMRQYERNGVTVDQCTECRGIFLDRGELEKLVDAENAWHGGSPANAAPVAAAAAQQVPQAPMPPMAPPTTHQQPAYQQPQQQYTYQPQQTHYRDHDSGEYPKYGHGQHGQHGHKKKKSFLDELFD</sequence>
<feature type="region of interest" description="Disordered" evidence="1">
    <location>
        <begin position="48"/>
        <end position="135"/>
    </location>
</feature>
<reference evidence="3 4" key="1">
    <citation type="submission" date="2020-08" db="EMBL/GenBank/DDBJ databases">
        <title>Sequencing the genomes of 1000 actinobacteria strains.</title>
        <authorList>
            <person name="Klenk H.-P."/>
        </authorList>
    </citation>
    <scope>NUCLEOTIDE SEQUENCE [LARGE SCALE GENOMIC DNA]</scope>
    <source>
        <strain evidence="3 4">DSM 45362</strain>
    </source>
</reference>
<dbReference type="Proteomes" id="UP000587527">
    <property type="component" value="Unassembled WGS sequence"/>
</dbReference>
<protein>
    <submittedName>
        <fullName evidence="3">Zn-finger nucleic acid-binding protein</fullName>
    </submittedName>
</protein>
<keyword evidence="4" id="KW-1185">Reference proteome</keyword>
<evidence type="ECO:0000259" key="2">
    <source>
        <dbReference type="Pfam" id="PF13453"/>
    </source>
</evidence>
<dbReference type="InterPro" id="IPR027392">
    <property type="entry name" value="TF_Znf"/>
</dbReference>
<organism evidence="3 4">
    <name type="scientific">Allocatelliglobosispora scoriae</name>
    <dbReference type="NCBI Taxonomy" id="643052"/>
    <lineage>
        <taxon>Bacteria</taxon>
        <taxon>Bacillati</taxon>
        <taxon>Actinomycetota</taxon>
        <taxon>Actinomycetes</taxon>
        <taxon>Micromonosporales</taxon>
        <taxon>Micromonosporaceae</taxon>
        <taxon>Allocatelliglobosispora</taxon>
    </lineage>
</organism>
<comment type="caution">
    <text evidence="3">The sequence shown here is derived from an EMBL/GenBank/DDBJ whole genome shotgun (WGS) entry which is preliminary data.</text>
</comment>
<evidence type="ECO:0000256" key="1">
    <source>
        <dbReference type="SAM" id="MobiDB-lite"/>
    </source>
</evidence>
<feature type="compositionally biased region" description="Low complexity" evidence="1">
    <location>
        <begin position="53"/>
        <end position="69"/>
    </location>
</feature>
<accession>A0A841C0P2</accession>
<dbReference type="RefSeq" id="WP_184842103.1">
    <property type="nucleotide sequence ID" value="NZ_JACHMN010000003.1"/>
</dbReference>
<name>A0A841C0P2_9ACTN</name>
<dbReference type="Pfam" id="PF13453">
    <property type="entry name" value="Zn_ribbon_TFIIB"/>
    <property type="match status" value="1"/>
</dbReference>
<feature type="compositionally biased region" description="Low complexity" evidence="1">
    <location>
        <begin position="78"/>
        <end position="100"/>
    </location>
</feature>
<dbReference type="EMBL" id="JACHMN010000003">
    <property type="protein sequence ID" value="MBB5872451.1"/>
    <property type="molecule type" value="Genomic_DNA"/>
</dbReference>
<dbReference type="AlphaFoldDB" id="A0A841C0P2"/>
<evidence type="ECO:0000313" key="3">
    <source>
        <dbReference type="EMBL" id="MBB5872451.1"/>
    </source>
</evidence>
<feature type="domain" description="Transcription factor zinc-finger" evidence="2">
    <location>
        <begin position="4"/>
        <end position="43"/>
    </location>
</feature>
<gene>
    <name evidence="3" type="ORF">F4553_005885</name>
</gene>
<evidence type="ECO:0000313" key="4">
    <source>
        <dbReference type="Proteomes" id="UP000587527"/>
    </source>
</evidence>
<feature type="compositionally biased region" description="Basic residues" evidence="1">
    <location>
        <begin position="118"/>
        <end position="127"/>
    </location>
</feature>
<proteinExistence type="predicted"/>